<comment type="subunit">
    <text evidence="9">Component of the NDC80 complex.</text>
</comment>
<dbReference type="EMBL" id="JBAHYK010000111">
    <property type="protein sequence ID" value="KAL0578253.1"/>
    <property type="molecule type" value="Genomic_DNA"/>
</dbReference>
<accession>A0ABR3FS29</accession>
<dbReference type="Proteomes" id="UP001465976">
    <property type="component" value="Unassembled WGS sequence"/>
</dbReference>
<comment type="function">
    <text evidence="9">Acts as a component of the essential kinetochore-associated NDC80 complex, which is required for chromosome segregation and spindle checkpoint activity.</text>
</comment>
<dbReference type="Gene3D" id="3.30.457.50">
    <property type="entry name" value="Chromosome segregation protein Spc25"/>
    <property type="match status" value="1"/>
</dbReference>
<dbReference type="CDD" id="cd23784">
    <property type="entry name" value="RWD_Spc25"/>
    <property type="match status" value="1"/>
</dbReference>
<feature type="coiled-coil region" evidence="10">
    <location>
        <begin position="56"/>
        <end position="146"/>
    </location>
</feature>
<keyword evidence="2 9" id="KW-0158">Chromosome</keyword>
<evidence type="ECO:0000259" key="11">
    <source>
        <dbReference type="Pfam" id="PF08234"/>
    </source>
</evidence>
<comment type="similarity">
    <text evidence="1 9">Belongs to the SPC25 family.</text>
</comment>
<dbReference type="InterPro" id="IPR045143">
    <property type="entry name" value="Spc25"/>
</dbReference>
<evidence type="ECO:0000256" key="4">
    <source>
        <dbReference type="ARBA" id="ARBA00022776"/>
    </source>
</evidence>
<feature type="domain" description="Chromosome segregation protein Spc25 C-terminal" evidence="11">
    <location>
        <begin position="172"/>
        <end position="241"/>
    </location>
</feature>
<name>A0ABR3FS29_9AGAR</name>
<evidence type="ECO:0000256" key="3">
    <source>
        <dbReference type="ARBA" id="ARBA00022618"/>
    </source>
</evidence>
<keyword evidence="6 10" id="KW-0175">Coiled coil</keyword>
<keyword evidence="9" id="KW-0539">Nucleus</keyword>
<keyword evidence="7 9" id="KW-0131">Cell cycle</keyword>
<comment type="subcellular location">
    <subcellularLocation>
        <location evidence="9">Nucleus</location>
    </subcellularLocation>
    <subcellularLocation>
        <location evidence="9">Chromosome</location>
        <location evidence="9">Centromere</location>
        <location evidence="9">Kinetochore</location>
    </subcellularLocation>
</comment>
<dbReference type="InterPro" id="IPR013255">
    <property type="entry name" value="Spc25_C"/>
</dbReference>
<keyword evidence="4 9" id="KW-0498">Mitosis</keyword>
<keyword evidence="3 9" id="KW-0132">Cell division</keyword>
<evidence type="ECO:0000256" key="10">
    <source>
        <dbReference type="SAM" id="Coils"/>
    </source>
</evidence>
<gene>
    <name evidence="12" type="primary">SPC25</name>
    <name evidence="12" type="ORF">V5O48_003748</name>
</gene>
<evidence type="ECO:0000313" key="13">
    <source>
        <dbReference type="Proteomes" id="UP001465976"/>
    </source>
</evidence>
<dbReference type="PANTHER" id="PTHR14281:SF0">
    <property type="entry name" value="KINETOCHORE PROTEIN SPC25"/>
    <property type="match status" value="1"/>
</dbReference>
<evidence type="ECO:0000256" key="7">
    <source>
        <dbReference type="ARBA" id="ARBA00023306"/>
    </source>
</evidence>
<evidence type="ECO:0000256" key="2">
    <source>
        <dbReference type="ARBA" id="ARBA00022454"/>
    </source>
</evidence>
<keyword evidence="13" id="KW-1185">Reference proteome</keyword>
<keyword evidence="5 9" id="KW-0995">Kinetochore</keyword>
<sequence length="249" mass="28300">MSQIRRLPQIDLNALLAQPNPHIDLKLDAYERDTKKFLKAVSTYKNNSIAQISDLRARGAAEKKKLQEKAQAIETETNNCKVLEIELNETLAREQAERREAETSAAKRKRELATLNDRCASMDAQIEEYRAIVSNLRRERNKERTTLTSHAARISPELDTCQQLLACVVEGVEKDQLLIRFTRVDESDLDREFSFILDVSQPSTYKVLTTSPPLPVLPSLVDELNASGDIYGFIIRIREAFDKLANGRD</sequence>
<evidence type="ECO:0000256" key="9">
    <source>
        <dbReference type="RuleBase" id="RU367150"/>
    </source>
</evidence>
<proteinExistence type="inferred from homology"/>
<evidence type="ECO:0000256" key="8">
    <source>
        <dbReference type="ARBA" id="ARBA00023328"/>
    </source>
</evidence>
<evidence type="ECO:0000256" key="1">
    <source>
        <dbReference type="ARBA" id="ARBA00006379"/>
    </source>
</evidence>
<evidence type="ECO:0000256" key="6">
    <source>
        <dbReference type="ARBA" id="ARBA00023054"/>
    </source>
</evidence>
<organism evidence="12 13">
    <name type="scientific">Marasmius crinis-equi</name>
    <dbReference type="NCBI Taxonomy" id="585013"/>
    <lineage>
        <taxon>Eukaryota</taxon>
        <taxon>Fungi</taxon>
        <taxon>Dikarya</taxon>
        <taxon>Basidiomycota</taxon>
        <taxon>Agaricomycotina</taxon>
        <taxon>Agaricomycetes</taxon>
        <taxon>Agaricomycetidae</taxon>
        <taxon>Agaricales</taxon>
        <taxon>Marasmiineae</taxon>
        <taxon>Marasmiaceae</taxon>
        <taxon>Marasmius</taxon>
    </lineage>
</organism>
<evidence type="ECO:0000256" key="5">
    <source>
        <dbReference type="ARBA" id="ARBA00022838"/>
    </source>
</evidence>
<dbReference type="Pfam" id="PF08234">
    <property type="entry name" value="Spindle_Spc25"/>
    <property type="match status" value="1"/>
</dbReference>
<evidence type="ECO:0000313" key="12">
    <source>
        <dbReference type="EMBL" id="KAL0578253.1"/>
    </source>
</evidence>
<reference evidence="12 13" key="1">
    <citation type="submission" date="2024-02" db="EMBL/GenBank/DDBJ databases">
        <title>A draft genome for the cacao thread blight pathogen Marasmius crinis-equi.</title>
        <authorList>
            <person name="Cohen S.P."/>
            <person name="Baruah I.K."/>
            <person name="Amoako-Attah I."/>
            <person name="Bukari Y."/>
            <person name="Meinhardt L.W."/>
            <person name="Bailey B.A."/>
        </authorList>
    </citation>
    <scope>NUCLEOTIDE SEQUENCE [LARGE SCALE GENOMIC DNA]</scope>
    <source>
        <strain evidence="12 13">GH-76</strain>
    </source>
</reference>
<keyword evidence="8 9" id="KW-0137">Centromere</keyword>
<dbReference type="PANTHER" id="PTHR14281">
    <property type="entry name" value="KINETOCHORE PROTEIN SPC25-RELATED"/>
    <property type="match status" value="1"/>
</dbReference>
<protein>
    <recommendedName>
        <fullName evidence="9">Kinetochore protein SPC25</fullName>
    </recommendedName>
</protein>
<comment type="caution">
    <text evidence="12">The sequence shown here is derived from an EMBL/GenBank/DDBJ whole genome shotgun (WGS) entry which is preliminary data.</text>
</comment>